<dbReference type="RefSeq" id="WP_197558805.1">
    <property type="nucleotide sequence ID" value="NZ_CP063065.1"/>
</dbReference>
<sequence length="136" mass="15715">MSNDVDSSLENKLDYINLKSLKKDLKLYLLQNAFENMSILSALKPAIYLHTRGEPIGEYMPAYSQRIAYLESIDISFVSFGVSGHARQMNLLYIVNQIRTNNIILWHTFKPDYYGKLIANLGLQVVYPKYKKSYIV</sequence>
<dbReference type="AlphaFoldDB" id="A0A7M1KX40"/>
<name>A0A7M1KX40_9LACT</name>
<reference evidence="1 2" key="1">
    <citation type="submission" date="2020-10" db="EMBL/GenBank/DDBJ databases">
        <title>Plasmid carrying two tetracycline resistance determinant.</title>
        <authorList>
            <person name="Yang Q."/>
        </authorList>
    </citation>
    <scope>NUCLEOTIDE SEQUENCE [LARGE SCALE GENOMIC DNA]</scope>
    <source>
        <strain evidence="1 2">T43</strain>
    </source>
</reference>
<evidence type="ECO:0000313" key="2">
    <source>
        <dbReference type="Proteomes" id="UP000595091"/>
    </source>
</evidence>
<dbReference type="InterPro" id="IPR042173">
    <property type="entry name" value="RNase_J_2"/>
</dbReference>
<accession>A0A7M1KX40</accession>
<proteinExistence type="predicted"/>
<dbReference type="Gene3D" id="3.40.50.10710">
    <property type="entry name" value="Metallo-hydrolase/oxidoreductase"/>
    <property type="match status" value="1"/>
</dbReference>
<organism evidence="1 2">
    <name type="scientific">Aerococcus urinaeequi</name>
    <dbReference type="NCBI Taxonomy" id="51665"/>
    <lineage>
        <taxon>Bacteria</taxon>
        <taxon>Bacillati</taxon>
        <taxon>Bacillota</taxon>
        <taxon>Bacilli</taxon>
        <taxon>Lactobacillales</taxon>
        <taxon>Aerococcaceae</taxon>
        <taxon>Aerococcus</taxon>
    </lineage>
</organism>
<protein>
    <submittedName>
        <fullName evidence="1">Uncharacterized protein</fullName>
    </submittedName>
</protein>
<dbReference type="EMBL" id="CP063065">
    <property type="protein sequence ID" value="QOQ79569.1"/>
    <property type="molecule type" value="Genomic_DNA"/>
</dbReference>
<dbReference type="Proteomes" id="UP000595091">
    <property type="component" value="Chromosome"/>
</dbReference>
<evidence type="ECO:0000313" key="1">
    <source>
        <dbReference type="EMBL" id="QOQ79569.1"/>
    </source>
</evidence>
<gene>
    <name evidence="1" type="ORF">IMX20_02400</name>
</gene>